<dbReference type="STRING" id="573729.G2QIN0"/>
<keyword evidence="5" id="KW-1185">Reference proteome</keyword>
<dbReference type="InParanoid" id="G2QIN0"/>
<sequence>MASELGAATLFRVDGIVAVITGGGTGIGLTMARALAVNGAKRVYLLGRRLDVLNTAAQEHPAVFVPIQCDVTSHASLQSAVDRVASETGYINLLVANSGVSGHSQGMDSSLPLSELRSRLFTQEVMDATTSTLQVNVTGAYFTILAFLELLDAGNKRALEGGFGGPAVGRSNVPNIPSQVVVTSSIAAFSRMDLSPPAYLVSKAGILQLAKYASSNLAAYGIRVNALAPGLFPSVLASNMIGSRDPSTEGVNDPRFIPARRFGGDEEMAGQLLYLASRAGAYTNGCVLLVDGGRSAVMRSSY</sequence>
<dbReference type="PRINTS" id="PR00081">
    <property type="entry name" value="GDHRDH"/>
</dbReference>
<accession>G2QIN0</accession>
<name>G2QIN0_THET4</name>
<keyword evidence="2" id="KW-0521">NADP</keyword>
<comment type="similarity">
    <text evidence="1">Belongs to the short-chain dehydrogenases/reductases (SDR) family.</text>
</comment>
<dbReference type="HOGENOM" id="CLU_010194_12_1_1"/>
<dbReference type="RefSeq" id="XP_003665597.1">
    <property type="nucleotide sequence ID" value="XM_003665549.1"/>
</dbReference>
<dbReference type="Pfam" id="PF13561">
    <property type="entry name" value="adh_short_C2"/>
    <property type="match status" value="1"/>
</dbReference>
<proteinExistence type="inferred from homology"/>
<organism evidence="4 5">
    <name type="scientific">Thermothelomyces thermophilus (strain ATCC 42464 / BCRC 31852 / DSM 1799)</name>
    <name type="common">Sporotrichum thermophile</name>
    <dbReference type="NCBI Taxonomy" id="573729"/>
    <lineage>
        <taxon>Eukaryota</taxon>
        <taxon>Fungi</taxon>
        <taxon>Dikarya</taxon>
        <taxon>Ascomycota</taxon>
        <taxon>Pezizomycotina</taxon>
        <taxon>Sordariomycetes</taxon>
        <taxon>Sordariomycetidae</taxon>
        <taxon>Sordariales</taxon>
        <taxon>Chaetomiaceae</taxon>
        <taxon>Thermothelomyces</taxon>
    </lineage>
</organism>
<dbReference type="Proteomes" id="UP000007322">
    <property type="component" value="Chromosome 5"/>
</dbReference>
<dbReference type="OMA" id="LFTDFSM"/>
<evidence type="ECO:0000256" key="1">
    <source>
        <dbReference type="ARBA" id="ARBA00006484"/>
    </source>
</evidence>
<dbReference type="Pfam" id="PF00106">
    <property type="entry name" value="adh_short"/>
    <property type="match status" value="1"/>
</dbReference>
<evidence type="ECO:0000313" key="5">
    <source>
        <dbReference type="Proteomes" id="UP000007322"/>
    </source>
</evidence>
<keyword evidence="3" id="KW-0560">Oxidoreductase</keyword>
<dbReference type="eggNOG" id="KOG0725">
    <property type="taxonomic scope" value="Eukaryota"/>
</dbReference>
<dbReference type="OrthoDB" id="2962696at2759"/>
<dbReference type="InterPro" id="IPR036291">
    <property type="entry name" value="NAD(P)-bd_dom_sf"/>
</dbReference>
<dbReference type="InterPro" id="IPR002347">
    <property type="entry name" value="SDR_fam"/>
</dbReference>
<protein>
    <submittedName>
        <fullName evidence="4">Uncharacterized protein</fullName>
    </submittedName>
</protein>
<dbReference type="AlphaFoldDB" id="G2QIN0"/>
<dbReference type="EMBL" id="CP003006">
    <property type="protein sequence ID" value="AEO60352.1"/>
    <property type="molecule type" value="Genomic_DNA"/>
</dbReference>
<dbReference type="GeneID" id="11511357"/>
<evidence type="ECO:0000256" key="2">
    <source>
        <dbReference type="ARBA" id="ARBA00022857"/>
    </source>
</evidence>
<gene>
    <name evidence="4" type="ORF">MYCTH_2309523</name>
</gene>
<dbReference type="VEuPathDB" id="FungiDB:MYCTH_2309523"/>
<dbReference type="InterPro" id="IPR052178">
    <property type="entry name" value="Sec_Metab_Biosynth_SDR"/>
</dbReference>
<dbReference type="PANTHER" id="PTHR43618:SF18">
    <property type="entry name" value="SHORT CHAIN DEHYDROGENASE_REDUCTASE FAMILY (AFU_ORTHOLOGUE AFUA_5G12480)"/>
    <property type="match status" value="1"/>
</dbReference>
<dbReference type="CDD" id="cd05233">
    <property type="entry name" value="SDR_c"/>
    <property type="match status" value="1"/>
</dbReference>
<reference evidence="4 5" key="1">
    <citation type="journal article" date="2011" name="Nat. Biotechnol.">
        <title>Comparative genomic analysis of the thermophilic biomass-degrading fungi Myceliophthora thermophila and Thielavia terrestris.</title>
        <authorList>
            <person name="Berka R.M."/>
            <person name="Grigoriev I.V."/>
            <person name="Otillar R."/>
            <person name="Salamov A."/>
            <person name="Grimwood J."/>
            <person name="Reid I."/>
            <person name="Ishmael N."/>
            <person name="John T."/>
            <person name="Darmond C."/>
            <person name="Moisan M.-C."/>
            <person name="Henrissat B."/>
            <person name="Coutinho P.M."/>
            <person name="Lombard V."/>
            <person name="Natvig D.O."/>
            <person name="Lindquist E."/>
            <person name="Schmutz J."/>
            <person name="Lucas S."/>
            <person name="Harris P."/>
            <person name="Powlowski J."/>
            <person name="Bellemare A."/>
            <person name="Taylor D."/>
            <person name="Butler G."/>
            <person name="de Vries R.P."/>
            <person name="Allijn I.E."/>
            <person name="van den Brink J."/>
            <person name="Ushinsky S."/>
            <person name="Storms R."/>
            <person name="Powell A.J."/>
            <person name="Paulsen I.T."/>
            <person name="Elbourne L.D.H."/>
            <person name="Baker S.E."/>
            <person name="Magnuson J."/>
            <person name="LaBoissiere S."/>
            <person name="Clutterbuck A.J."/>
            <person name="Martinez D."/>
            <person name="Wogulis M."/>
            <person name="de Leon A.L."/>
            <person name="Rey M.W."/>
            <person name="Tsang A."/>
        </authorList>
    </citation>
    <scope>NUCLEOTIDE SEQUENCE [LARGE SCALE GENOMIC DNA]</scope>
    <source>
        <strain evidence="5">ATCC 42464 / BCRC 31852 / DSM 1799</strain>
    </source>
</reference>
<evidence type="ECO:0000313" key="4">
    <source>
        <dbReference type="EMBL" id="AEO60352.1"/>
    </source>
</evidence>
<dbReference type="PANTHER" id="PTHR43618">
    <property type="entry name" value="7-ALPHA-HYDROXYSTEROID DEHYDROGENASE"/>
    <property type="match status" value="1"/>
</dbReference>
<evidence type="ECO:0000256" key="3">
    <source>
        <dbReference type="ARBA" id="ARBA00023002"/>
    </source>
</evidence>
<dbReference type="GO" id="GO:0016491">
    <property type="term" value="F:oxidoreductase activity"/>
    <property type="evidence" value="ECO:0007669"/>
    <property type="project" value="UniProtKB-KW"/>
</dbReference>
<dbReference type="SUPFAM" id="SSF51735">
    <property type="entry name" value="NAD(P)-binding Rossmann-fold domains"/>
    <property type="match status" value="1"/>
</dbReference>
<dbReference type="KEGG" id="mtm:MYCTH_2309523"/>
<dbReference type="Gene3D" id="3.40.50.720">
    <property type="entry name" value="NAD(P)-binding Rossmann-like Domain"/>
    <property type="match status" value="1"/>
</dbReference>